<dbReference type="PANTHER" id="PTHR31541">
    <property type="entry name" value="B3 DOMAIN PLANT PROTEIN-RELATED"/>
    <property type="match status" value="1"/>
</dbReference>
<dbReference type="Proteomes" id="UP000583929">
    <property type="component" value="Unassembled WGS sequence"/>
</dbReference>
<proteinExistence type="predicted"/>
<dbReference type="EMBL" id="JAATIQ010000042">
    <property type="protein sequence ID" value="KAF4394840.1"/>
    <property type="molecule type" value="Genomic_DNA"/>
</dbReference>
<protein>
    <submittedName>
        <fullName evidence="1">Uncharacterized protein</fullName>
    </submittedName>
</protein>
<gene>
    <name evidence="1" type="ORF">G4B88_002717</name>
</gene>
<name>A0A7J6HK24_CANSA</name>
<dbReference type="Pfam" id="PF03754">
    <property type="entry name" value="At2g31720-like"/>
    <property type="match status" value="2"/>
</dbReference>
<keyword evidence="2" id="KW-1185">Reference proteome</keyword>
<reference evidence="1 2" key="1">
    <citation type="journal article" date="2020" name="bioRxiv">
        <title>Sequence and annotation of 42 cannabis genomes reveals extensive copy number variation in cannabinoid synthesis and pathogen resistance genes.</title>
        <authorList>
            <person name="Mckernan K.J."/>
            <person name="Helbert Y."/>
            <person name="Kane L.T."/>
            <person name="Ebling H."/>
            <person name="Zhang L."/>
            <person name="Liu B."/>
            <person name="Eaton Z."/>
            <person name="Mclaughlin S."/>
            <person name="Kingan S."/>
            <person name="Baybayan P."/>
            <person name="Concepcion G."/>
            <person name="Jordan M."/>
            <person name="Riva A."/>
            <person name="Barbazuk W."/>
            <person name="Harkins T."/>
        </authorList>
    </citation>
    <scope>NUCLEOTIDE SEQUENCE [LARGE SCALE GENOMIC DNA]</scope>
    <source>
        <strain evidence="2">cv. Jamaican Lion 4</strain>
        <tissue evidence="1">Leaf</tissue>
    </source>
</reference>
<organism evidence="1 2">
    <name type="scientific">Cannabis sativa</name>
    <name type="common">Hemp</name>
    <name type="synonym">Marijuana</name>
    <dbReference type="NCBI Taxonomy" id="3483"/>
    <lineage>
        <taxon>Eukaryota</taxon>
        <taxon>Viridiplantae</taxon>
        <taxon>Streptophyta</taxon>
        <taxon>Embryophyta</taxon>
        <taxon>Tracheophyta</taxon>
        <taxon>Spermatophyta</taxon>
        <taxon>Magnoliopsida</taxon>
        <taxon>eudicotyledons</taxon>
        <taxon>Gunneridae</taxon>
        <taxon>Pentapetalae</taxon>
        <taxon>rosids</taxon>
        <taxon>fabids</taxon>
        <taxon>Rosales</taxon>
        <taxon>Cannabaceae</taxon>
        <taxon>Cannabis</taxon>
    </lineage>
</organism>
<dbReference type="GO" id="GO:0003677">
    <property type="term" value="F:DNA binding"/>
    <property type="evidence" value="ECO:0007669"/>
    <property type="project" value="InterPro"/>
</dbReference>
<sequence length="219" mass="25344">MTLPDHQQQSPDLELVIQRKLFQSDTQPNLNRLQIPLKQISFDDFLNEDEKNKINQKERIKSCQERKRKGLSISLPTPKRRRIAPTPSVQSYREETNNINLKSQIQNESCKGGVINGPDPPPPISEELSYIIRTMTLPDHQQQSPDLKFVIQRKLFQSDTQPNLNRLQMPLKQISSGDFLNEDKKNKINQKEGIKVQFIQPNLEVGPSQAFERPRAKLK</sequence>
<dbReference type="InterPro" id="IPR005508">
    <property type="entry name" value="At2g31720-like"/>
</dbReference>
<accession>A0A7J6HK24</accession>
<evidence type="ECO:0000313" key="1">
    <source>
        <dbReference type="EMBL" id="KAF4394840.1"/>
    </source>
</evidence>
<dbReference type="AlphaFoldDB" id="A0A7J6HK24"/>
<evidence type="ECO:0000313" key="2">
    <source>
        <dbReference type="Proteomes" id="UP000583929"/>
    </source>
</evidence>
<comment type="caution">
    <text evidence="1">The sequence shown here is derived from an EMBL/GenBank/DDBJ whole genome shotgun (WGS) entry which is preliminary data.</text>
</comment>
<dbReference type="PANTHER" id="PTHR31541:SF25">
    <property type="entry name" value="GAMMA-GLIADIN B"/>
    <property type="match status" value="1"/>
</dbReference>